<dbReference type="InterPro" id="IPR029058">
    <property type="entry name" value="AB_hydrolase_fold"/>
</dbReference>
<gene>
    <name evidence="2" type="ORF">GCM10008096_30360</name>
</gene>
<reference evidence="3" key="1">
    <citation type="journal article" date="2019" name="Int. J. Syst. Evol. Microbiol.">
        <title>The Global Catalogue of Microorganisms (GCM) 10K type strain sequencing project: providing services to taxonomists for standard genome sequencing and annotation.</title>
        <authorList>
            <consortium name="The Broad Institute Genomics Platform"/>
            <consortium name="The Broad Institute Genome Sequencing Center for Infectious Disease"/>
            <person name="Wu L."/>
            <person name="Ma J."/>
        </authorList>
    </citation>
    <scope>NUCLEOTIDE SEQUENCE [LARGE SCALE GENOMIC DNA]</scope>
    <source>
        <strain evidence="3">KCTC 19466</strain>
    </source>
</reference>
<keyword evidence="3" id="KW-1185">Reference proteome</keyword>
<dbReference type="PANTHER" id="PTHR13136:SF11">
    <property type="entry name" value="TESTIS-EXPRESSED PROTEIN 30"/>
    <property type="match status" value="1"/>
</dbReference>
<sequence length="253" mass="26694">MFPMSIAVTPVRIPVSAETPKGRIETEVGGIWGEPASGAARGVVVLAHGAGAGMGHPFMAGFAEALAGLGYAVLRFDFPYMEAGKKFPDRPPLAVGTWRSVLAYAAERQGTTASRVWAAGKSFGARMASVAAAGDDQAAGMETAGLIYLGYPLHPPGKPEKLRDAHLYGIGVPQLFVEGTRDTFARTDLMQQVVDRLQDSPAGGDNGTGVEGSRVELEWIEDADHSFNIKGRKRPPEECGASLAPIVDRFISG</sequence>
<accession>A0ABQ3GL69</accession>
<dbReference type="Gene3D" id="3.40.50.1820">
    <property type="entry name" value="alpha/beta hydrolase"/>
    <property type="match status" value="1"/>
</dbReference>
<protein>
    <recommendedName>
        <fullName evidence="1">KANL3/Tex30 alpha/beta hydrolase-like domain-containing protein</fullName>
    </recommendedName>
</protein>
<name>A0ABQ3GL69_9MICC</name>
<dbReference type="Proteomes" id="UP000642819">
    <property type="component" value="Unassembled WGS sequence"/>
</dbReference>
<proteinExistence type="predicted"/>
<dbReference type="EMBL" id="BMXK01000021">
    <property type="protein sequence ID" value="GHD13790.1"/>
    <property type="molecule type" value="Genomic_DNA"/>
</dbReference>
<evidence type="ECO:0000259" key="1">
    <source>
        <dbReference type="Pfam" id="PF20408"/>
    </source>
</evidence>
<dbReference type="Pfam" id="PF20408">
    <property type="entry name" value="Abhydrolase_11"/>
    <property type="match status" value="1"/>
</dbReference>
<dbReference type="InterPro" id="IPR046879">
    <property type="entry name" value="KANL3/Tex30_Abhydrolase"/>
</dbReference>
<organism evidence="2 3">
    <name type="scientific">Zhihengliuella salsuginis</name>
    <dbReference type="NCBI Taxonomy" id="578222"/>
    <lineage>
        <taxon>Bacteria</taxon>
        <taxon>Bacillati</taxon>
        <taxon>Actinomycetota</taxon>
        <taxon>Actinomycetes</taxon>
        <taxon>Micrococcales</taxon>
        <taxon>Micrococcaceae</taxon>
        <taxon>Zhihengliuella</taxon>
    </lineage>
</organism>
<dbReference type="InterPro" id="IPR026555">
    <property type="entry name" value="NSL3/Tex30"/>
</dbReference>
<evidence type="ECO:0000313" key="2">
    <source>
        <dbReference type="EMBL" id="GHD13790.1"/>
    </source>
</evidence>
<dbReference type="PANTHER" id="PTHR13136">
    <property type="entry name" value="TESTIS DEVELOPMENT PROTEIN PRTD"/>
    <property type="match status" value="1"/>
</dbReference>
<feature type="domain" description="KANL3/Tex30 alpha/beta hydrolase-like" evidence="1">
    <location>
        <begin position="42"/>
        <end position="232"/>
    </location>
</feature>
<comment type="caution">
    <text evidence="2">The sequence shown here is derived from an EMBL/GenBank/DDBJ whole genome shotgun (WGS) entry which is preliminary data.</text>
</comment>
<evidence type="ECO:0000313" key="3">
    <source>
        <dbReference type="Proteomes" id="UP000642819"/>
    </source>
</evidence>
<dbReference type="SUPFAM" id="SSF53474">
    <property type="entry name" value="alpha/beta-Hydrolases"/>
    <property type="match status" value="1"/>
</dbReference>